<sequence length="153" mass="17517">MNHDAITMEELVKIVGIRQAELNKDLLLSSKSPELYDKYINVAHLEFEGRAKMGLTRQLKDPTTDELKWFNVGYLCGKQNSIEIKNSSSRVKTRHFNAIFDGTFKAMHIHKANNSKVNGYILSLQEQDGEVGETRGRGDWEMNTETDAEKRIE</sequence>
<reference evidence="2" key="1">
    <citation type="submission" date="2021-06" db="EMBL/GenBank/DDBJ databases">
        <authorList>
            <person name="Kallberg Y."/>
            <person name="Tangrot J."/>
            <person name="Rosling A."/>
        </authorList>
    </citation>
    <scope>NUCLEOTIDE SEQUENCE</scope>
    <source>
        <strain evidence="2">AZ414A</strain>
    </source>
</reference>
<dbReference type="EMBL" id="CAJVPK010000356">
    <property type="protein sequence ID" value="CAG8499091.1"/>
    <property type="molecule type" value="Genomic_DNA"/>
</dbReference>
<comment type="caution">
    <text evidence="2">The sequence shown here is derived from an EMBL/GenBank/DDBJ whole genome shotgun (WGS) entry which is preliminary data.</text>
</comment>
<dbReference type="AlphaFoldDB" id="A0A9N8ZKQ1"/>
<dbReference type="Proteomes" id="UP000789706">
    <property type="component" value="Unassembled WGS sequence"/>
</dbReference>
<evidence type="ECO:0000256" key="1">
    <source>
        <dbReference type="SAM" id="MobiDB-lite"/>
    </source>
</evidence>
<proteinExistence type="predicted"/>
<evidence type="ECO:0000313" key="3">
    <source>
        <dbReference type="Proteomes" id="UP000789706"/>
    </source>
</evidence>
<evidence type="ECO:0000313" key="2">
    <source>
        <dbReference type="EMBL" id="CAG8499091.1"/>
    </source>
</evidence>
<organism evidence="2 3">
    <name type="scientific">Diversispora eburnea</name>
    <dbReference type="NCBI Taxonomy" id="1213867"/>
    <lineage>
        <taxon>Eukaryota</taxon>
        <taxon>Fungi</taxon>
        <taxon>Fungi incertae sedis</taxon>
        <taxon>Mucoromycota</taxon>
        <taxon>Glomeromycotina</taxon>
        <taxon>Glomeromycetes</taxon>
        <taxon>Diversisporales</taxon>
        <taxon>Diversisporaceae</taxon>
        <taxon>Diversispora</taxon>
    </lineage>
</organism>
<feature type="region of interest" description="Disordered" evidence="1">
    <location>
        <begin position="132"/>
        <end position="153"/>
    </location>
</feature>
<name>A0A9N8ZKQ1_9GLOM</name>
<accession>A0A9N8ZKQ1</accession>
<protein>
    <submittedName>
        <fullName evidence="2">6243_t:CDS:1</fullName>
    </submittedName>
</protein>
<gene>
    <name evidence="2" type="ORF">DEBURN_LOCUS4580</name>
</gene>
<keyword evidence="3" id="KW-1185">Reference proteome</keyword>